<sequence length="224" mass="25884">WPEGLVTMGKRVAVTGTGASGVQVSSLSLSFYSHQVKHSSEFQRTLNYALAMQQQKLDKEIQQKSELLFPDMFRRCRQTELIKLIFRDGYSPNRYPQPEERLLFFEDLWTAGGWRFVTKNYMYIFLDQAANNDEAYFSWRNEICERVHYPVMQEKLTPTSPPYPFGSNSPSLEINYYDVFNQPNMDLVDLTQCEISRFTPSGIQTADGVEHTLILPYTDSSPSS</sequence>
<evidence type="ECO:0000313" key="8">
    <source>
        <dbReference type="Proteomes" id="UP001150217"/>
    </source>
</evidence>
<evidence type="ECO:0000313" key="7">
    <source>
        <dbReference type="EMBL" id="KAJ4469355.1"/>
    </source>
</evidence>
<keyword evidence="4" id="KW-0274">FAD</keyword>
<dbReference type="SUPFAM" id="SSF51905">
    <property type="entry name" value="FAD/NAD(P)-binding domain"/>
    <property type="match status" value="1"/>
</dbReference>
<dbReference type="InterPro" id="IPR036188">
    <property type="entry name" value="FAD/NAD-bd_sf"/>
</dbReference>
<proteinExistence type="inferred from homology"/>
<keyword evidence="3" id="KW-0285">Flavoprotein</keyword>
<comment type="similarity">
    <text evidence="2">Belongs to the FAD-binding monooxygenase family.</text>
</comment>
<evidence type="ECO:0000256" key="2">
    <source>
        <dbReference type="ARBA" id="ARBA00010139"/>
    </source>
</evidence>
<evidence type="ECO:0000256" key="5">
    <source>
        <dbReference type="ARBA" id="ARBA00022857"/>
    </source>
</evidence>
<gene>
    <name evidence="7" type="ORF">C8R41DRAFT_778113</name>
</gene>
<protein>
    <submittedName>
        <fullName evidence="7">Uncharacterized protein</fullName>
    </submittedName>
</protein>
<evidence type="ECO:0000256" key="1">
    <source>
        <dbReference type="ARBA" id="ARBA00001974"/>
    </source>
</evidence>
<feature type="non-terminal residue" evidence="7">
    <location>
        <position position="1"/>
    </location>
</feature>
<organism evidence="7 8">
    <name type="scientific">Lentinula lateritia</name>
    <dbReference type="NCBI Taxonomy" id="40482"/>
    <lineage>
        <taxon>Eukaryota</taxon>
        <taxon>Fungi</taxon>
        <taxon>Dikarya</taxon>
        <taxon>Basidiomycota</taxon>
        <taxon>Agaricomycotina</taxon>
        <taxon>Agaricomycetes</taxon>
        <taxon>Agaricomycetidae</taxon>
        <taxon>Agaricales</taxon>
        <taxon>Marasmiineae</taxon>
        <taxon>Omphalotaceae</taxon>
        <taxon>Lentinula</taxon>
    </lineage>
</organism>
<dbReference type="Proteomes" id="UP001150217">
    <property type="component" value="Unassembled WGS sequence"/>
</dbReference>
<accession>A0ABQ8V1J7</accession>
<name>A0ABQ8V1J7_9AGAR</name>
<dbReference type="EMBL" id="JANVFT010000096">
    <property type="protein sequence ID" value="KAJ4469355.1"/>
    <property type="molecule type" value="Genomic_DNA"/>
</dbReference>
<comment type="cofactor">
    <cofactor evidence="1">
        <name>FAD</name>
        <dbReference type="ChEBI" id="CHEBI:57692"/>
    </cofactor>
</comment>
<keyword evidence="6" id="KW-0560">Oxidoreductase</keyword>
<evidence type="ECO:0000256" key="3">
    <source>
        <dbReference type="ARBA" id="ARBA00022630"/>
    </source>
</evidence>
<keyword evidence="8" id="KW-1185">Reference proteome</keyword>
<dbReference type="InterPro" id="IPR050775">
    <property type="entry name" value="FAD-binding_Monooxygenases"/>
</dbReference>
<dbReference type="PANTHER" id="PTHR43098:SF2">
    <property type="entry name" value="FAD-BINDING MONOOXYGENASE AUSB-RELATED"/>
    <property type="match status" value="1"/>
</dbReference>
<evidence type="ECO:0000256" key="6">
    <source>
        <dbReference type="ARBA" id="ARBA00023002"/>
    </source>
</evidence>
<keyword evidence="5" id="KW-0521">NADP</keyword>
<evidence type="ECO:0000256" key="4">
    <source>
        <dbReference type="ARBA" id="ARBA00022827"/>
    </source>
</evidence>
<reference evidence="7" key="1">
    <citation type="submission" date="2022-08" db="EMBL/GenBank/DDBJ databases">
        <title>A Global Phylogenomic Analysis of the Shiitake Genus Lentinula.</title>
        <authorList>
            <consortium name="DOE Joint Genome Institute"/>
            <person name="Sierra-Patev S."/>
            <person name="Min B."/>
            <person name="Naranjo-Ortiz M."/>
            <person name="Looney B."/>
            <person name="Konkel Z."/>
            <person name="Slot J.C."/>
            <person name="Sakamoto Y."/>
            <person name="Steenwyk J.L."/>
            <person name="Rokas A."/>
            <person name="Carro J."/>
            <person name="Camarero S."/>
            <person name="Ferreira P."/>
            <person name="Molpeceres G."/>
            <person name="Ruiz-Duenas F.J."/>
            <person name="Serrano A."/>
            <person name="Henrissat B."/>
            <person name="Drula E."/>
            <person name="Hughes K.W."/>
            <person name="Mata J.L."/>
            <person name="Ishikawa N.K."/>
            <person name="Vargas-Isla R."/>
            <person name="Ushijima S."/>
            <person name="Smith C.A."/>
            <person name="Ahrendt S."/>
            <person name="Andreopoulos W."/>
            <person name="He G."/>
            <person name="Labutti K."/>
            <person name="Lipzen A."/>
            <person name="Ng V."/>
            <person name="Riley R."/>
            <person name="Sandor L."/>
            <person name="Barry K."/>
            <person name="Martinez A.T."/>
            <person name="Xiao Y."/>
            <person name="Gibbons J.G."/>
            <person name="Terashima K."/>
            <person name="Grigoriev I.V."/>
            <person name="Hibbett D.S."/>
        </authorList>
    </citation>
    <scope>NUCLEOTIDE SEQUENCE</scope>
    <source>
        <strain evidence="7">RHP3577 ss4</strain>
    </source>
</reference>
<dbReference type="PANTHER" id="PTHR43098">
    <property type="entry name" value="L-ORNITHINE N(5)-MONOOXYGENASE-RELATED"/>
    <property type="match status" value="1"/>
</dbReference>
<comment type="caution">
    <text evidence="7">The sequence shown here is derived from an EMBL/GenBank/DDBJ whole genome shotgun (WGS) entry which is preliminary data.</text>
</comment>